<dbReference type="PANTHER" id="PTHR34354">
    <property type="entry name" value="NADPH-DEPENDENT 7-CYANO-7-DEAZAGUANINE REDUCTASE"/>
    <property type="match status" value="1"/>
</dbReference>
<dbReference type="GO" id="GO:0033739">
    <property type="term" value="F:preQ1 synthase activity"/>
    <property type="evidence" value="ECO:0007669"/>
    <property type="project" value="UniProtKB-UniRule"/>
</dbReference>
<evidence type="ECO:0000259" key="7">
    <source>
        <dbReference type="Pfam" id="PF14819"/>
    </source>
</evidence>
<feature type="domain" description="NADPH-dependent 7-cyano-7-deazaguanine reductase N-terminal" evidence="7">
    <location>
        <begin position="29"/>
        <end position="137"/>
    </location>
</feature>
<feature type="compositionally biased region" description="Polar residues" evidence="6">
    <location>
        <begin position="1"/>
        <end position="24"/>
    </location>
</feature>
<feature type="active site" description="Thioimide intermediate" evidence="5">
    <location>
        <position position="200"/>
    </location>
</feature>
<evidence type="ECO:0000256" key="5">
    <source>
        <dbReference type="HAMAP-Rule" id="MF_00817"/>
    </source>
</evidence>
<dbReference type="EC" id="1.7.1.13" evidence="5"/>
<dbReference type="PANTHER" id="PTHR34354:SF1">
    <property type="entry name" value="NADPH-DEPENDENT 7-CYANO-7-DEAZAGUANINE REDUCTASE"/>
    <property type="match status" value="1"/>
</dbReference>
<feature type="region of interest" description="Disordered" evidence="6">
    <location>
        <begin position="1"/>
        <end position="29"/>
    </location>
</feature>
<comment type="function">
    <text evidence="5">Catalyzes the NADPH-dependent reduction of 7-cyano-7-deazaguanine (preQ0) to 7-aminomethyl-7-deazaguanine (preQ1).</text>
</comment>
<dbReference type="GO" id="GO:0005737">
    <property type="term" value="C:cytoplasm"/>
    <property type="evidence" value="ECO:0007669"/>
    <property type="project" value="UniProtKB-SubCell"/>
</dbReference>
<dbReference type="AlphaFoldDB" id="A0AAI9IAP6"/>
<keyword evidence="1 5" id="KW-0963">Cytoplasm</keyword>
<dbReference type="GO" id="GO:0008616">
    <property type="term" value="P:tRNA queuosine(34) biosynthetic process"/>
    <property type="evidence" value="ECO:0007669"/>
    <property type="project" value="UniProtKB-UniRule"/>
</dbReference>
<keyword evidence="4 5" id="KW-0560">Oxidoreductase</keyword>
<keyword evidence="2 5" id="KW-0671">Queuosine biosynthesis</keyword>
<comment type="catalytic activity">
    <reaction evidence="5">
        <text>7-aminomethyl-7-carbaguanine + 2 NADP(+) = 7-cyano-7-carbaguanine + 2 NADPH + 3 H(+)</text>
        <dbReference type="Rhea" id="RHEA:13409"/>
        <dbReference type="ChEBI" id="CHEBI:15378"/>
        <dbReference type="ChEBI" id="CHEBI:45075"/>
        <dbReference type="ChEBI" id="CHEBI:57783"/>
        <dbReference type="ChEBI" id="CHEBI:58349"/>
        <dbReference type="ChEBI" id="CHEBI:58703"/>
        <dbReference type="EC" id="1.7.1.13"/>
    </reaction>
</comment>
<dbReference type="Proteomes" id="UP000006772">
    <property type="component" value="Unassembled WGS sequence"/>
</dbReference>
<evidence type="ECO:0000256" key="3">
    <source>
        <dbReference type="ARBA" id="ARBA00022857"/>
    </source>
</evidence>
<comment type="similarity">
    <text evidence="5">Belongs to the GTP cyclohydrolase I family. QueF type 2 subfamily.</text>
</comment>
<dbReference type="InterPro" id="IPR043133">
    <property type="entry name" value="GTP-CH-I_C/QueF"/>
</dbReference>
<comment type="pathway">
    <text evidence="5">tRNA modification; tRNA-queuosine biosynthesis.</text>
</comment>
<comment type="caution">
    <text evidence="8">The sequence shown here is derived from an EMBL/GenBank/DDBJ whole genome shotgun (WGS) entry which is preliminary data.</text>
</comment>
<protein>
    <recommendedName>
        <fullName evidence="5">NADPH-dependent 7-cyano-7-deazaguanine reductase</fullName>
        <ecNumber evidence="5">1.7.1.13</ecNumber>
    </recommendedName>
    <alternativeName>
        <fullName evidence="5">7-cyano-7-carbaguanine reductase</fullName>
    </alternativeName>
    <alternativeName>
        <fullName evidence="5">NADPH-dependent nitrile oxidoreductase</fullName>
    </alternativeName>
    <alternativeName>
        <fullName evidence="5">PreQ(0) reductase</fullName>
    </alternativeName>
</protein>
<feature type="binding site" evidence="5">
    <location>
        <begin position="268"/>
        <end position="269"/>
    </location>
    <ligand>
        <name>NADPH</name>
        <dbReference type="ChEBI" id="CHEBI:57783"/>
    </ligand>
</feature>
<dbReference type="PIRSF" id="PIRSF004750">
    <property type="entry name" value="Nitrile_oxidored_YqcD_prd"/>
    <property type="match status" value="1"/>
</dbReference>
<feature type="binding site" evidence="5">
    <location>
        <begin position="97"/>
        <end position="98"/>
    </location>
    <ligand>
        <name>NADPH</name>
        <dbReference type="ChEBI" id="CHEBI:57783"/>
    </ligand>
</feature>
<dbReference type="Pfam" id="PF14819">
    <property type="entry name" value="QueF_N"/>
    <property type="match status" value="1"/>
</dbReference>
<dbReference type="InterPro" id="IPR029500">
    <property type="entry name" value="QueF"/>
</dbReference>
<evidence type="ECO:0000256" key="2">
    <source>
        <dbReference type="ARBA" id="ARBA00022785"/>
    </source>
</evidence>
<evidence type="ECO:0000256" key="6">
    <source>
        <dbReference type="SAM" id="MobiDB-lite"/>
    </source>
</evidence>
<dbReference type="Pfam" id="PF14489">
    <property type="entry name" value="QueF"/>
    <property type="match status" value="1"/>
</dbReference>
<feature type="binding site" evidence="5">
    <location>
        <begin position="239"/>
        <end position="240"/>
    </location>
    <ligand>
        <name>substrate</name>
    </ligand>
</feature>
<evidence type="ECO:0000313" key="8">
    <source>
        <dbReference type="EMBL" id="EOA02641.1"/>
    </source>
</evidence>
<feature type="binding site" evidence="5">
    <location>
        <begin position="95"/>
        <end position="97"/>
    </location>
    <ligand>
        <name>substrate</name>
    </ligand>
</feature>
<comment type="subunit">
    <text evidence="5">Homodimer.</text>
</comment>
<sequence length="294" mass="32771">MNHTTPPASTVATTGHSPESSPLGKSSEYPTHYDPTLLFPIPRAPKRAELQISGTLPFFGVDIWTAYEISWLNLRGKPQIAIATFMVPADSPNIIESKSFKLYLNSFNQERLENADQLVEKLRTDLSAAAGAGVQVMLTESSQFGQLQFGELAGLSLDRLDVEIEPASGGAHPDGSQLRANHEEALVEETLVSHLLKSNCPVTSQPDWGSVQIHYVGAPIDQERLLKYIIGFREHNEFHEQCVERIFSDILRYCKPQKLAVYARYTRRGGLDINPWRSNFSSAKPPSQLRNARQ</sequence>
<name>A0AAI9IAP6_9BURK</name>
<keyword evidence="3 5" id="KW-0521">NADP</keyword>
<dbReference type="InterPro" id="IPR050084">
    <property type="entry name" value="NADPH_dep_7-cyano-7-deazaG_red"/>
</dbReference>
<accession>A0AAI9IAP6</accession>
<evidence type="ECO:0000256" key="1">
    <source>
        <dbReference type="ARBA" id="ARBA00022490"/>
    </source>
</evidence>
<organism evidence="8 9">
    <name type="scientific">Herbaspirillum frisingense GSF30</name>
    <dbReference type="NCBI Taxonomy" id="864073"/>
    <lineage>
        <taxon>Bacteria</taxon>
        <taxon>Pseudomonadati</taxon>
        <taxon>Pseudomonadota</taxon>
        <taxon>Betaproteobacteria</taxon>
        <taxon>Burkholderiales</taxon>
        <taxon>Oxalobacteraceae</taxon>
        <taxon>Herbaspirillum</taxon>
    </lineage>
</organism>
<dbReference type="InterPro" id="IPR029139">
    <property type="entry name" value="QueF_N"/>
</dbReference>
<gene>
    <name evidence="5 8" type="primary">queF</name>
    <name evidence="8" type="ORF">HFRIS_021586</name>
</gene>
<reference evidence="8 9" key="1">
    <citation type="journal article" date="2013" name="Front. Microbiol.">
        <title>The genome of the endophytic bacterium H. frisingense GSF30(T) identifies diverse strategies in the Herbaspirillum genus to interact with plants.</title>
        <authorList>
            <person name="Straub D."/>
            <person name="Rothballer M."/>
            <person name="Hartmann A."/>
            <person name="Ludewig U."/>
        </authorList>
    </citation>
    <scope>NUCLEOTIDE SEQUENCE [LARGE SCALE GENOMIC DNA]</scope>
    <source>
        <strain evidence="8 9">GSF30</strain>
    </source>
</reference>
<dbReference type="HAMAP" id="MF_00817">
    <property type="entry name" value="QueF_type2"/>
    <property type="match status" value="1"/>
</dbReference>
<dbReference type="NCBIfam" id="TIGR03138">
    <property type="entry name" value="QueF"/>
    <property type="match status" value="1"/>
</dbReference>
<feature type="active site" description="Proton donor" evidence="5">
    <location>
        <position position="207"/>
    </location>
</feature>
<proteinExistence type="inferred from homology"/>
<dbReference type="InterPro" id="IPR016428">
    <property type="entry name" value="QueF_type2"/>
</dbReference>
<evidence type="ECO:0000256" key="4">
    <source>
        <dbReference type="ARBA" id="ARBA00023002"/>
    </source>
</evidence>
<evidence type="ECO:0000313" key="9">
    <source>
        <dbReference type="Proteomes" id="UP000006772"/>
    </source>
</evidence>
<dbReference type="EMBL" id="AEEC02000043">
    <property type="protein sequence ID" value="EOA02641.1"/>
    <property type="molecule type" value="Genomic_DNA"/>
</dbReference>
<dbReference type="RefSeq" id="WP_006465117.1">
    <property type="nucleotide sequence ID" value="NZ_AEEC02000043.1"/>
</dbReference>
<dbReference type="SUPFAM" id="SSF55620">
    <property type="entry name" value="Tetrahydrobiopterin biosynthesis enzymes-like"/>
    <property type="match status" value="1"/>
</dbReference>
<comment type="subcellular location">
    <subcellularLocation>
        <location evidence="5">Cytoplasm</location>
    </subcellularLocation>
</comment>
<dbReference type="Gene3D" id="3.30.1130.10">
    <property type="match status" value="2"/>
</dbReference>